<evidence type="ECO:0000256" key="1">
    <source>
        <dbReference type="SAM" id="MobiDB-lite"/>
    </source>
</evidence>
<dbReference type="OrthoDB" id="5376140at2759"/>
<dbReference type="Gene3D" id="3.90.120.10">
    <property type="entry name" value="DNA Methylase, subunit A, domain 2"/>
    <property type="match status" value="1"/>
</dbReference>
<sequence length="215" mass="23345">MTAAERQFFVSAGDVMDASRQPMAAQPGSRSYGRMFPNKLFDTIVTAQTPSDAKNGRLLHWRESRLITIMEARRAQGLRDEEVLLGDPITQYRIVGNSVAREVAVALGITFREAWVASLRKNKESELTGGYMAQAADSRDLCDAVKLDESTSRSGSSSSNTHTTRDSTPLTSVDGARVSSDASTPSVQLLAGHKRPGSSILVVEIPRSLMEDDAQ</sequence>
<feature type="region of interest" description="Disordered" evidence="1">
    <location>
        <begin position="147"/>
        <end position="191"/>
    </location>
</feature>
<dbReference type="GO" id="GO:0003886">
    <property type="term" value="F:DNA (cytosine-5-)-methyltransferase activity"/>
    <property type="evidence" value="ECO:0007669"/>
    <property type="project" value="TreeGrafter"/>
</dbReference>
<dbReference type="Proteomes" id="UP000266272">
    <property type="component" value="Unassembled WGS sequence"/>
</dbReference>
<name>A0A395NHA7_TRIAR</name>
<protein>
    <submittedName>
        <fullName evidence="2">Dna methyltransferase dim-2</fullName>
    </submittedName>
</protein>
<feature type="compositionally biased region" description="Low complexity" evidence="1">
    <location>
        <begin position="152"/>
        <end position="162"/>
    </location>
</feature>
<dbReference type="EMBL" id="PXOA01000440">
    <property type="protein sequence ID" value="RFU75410.1"/>
    <property type="molecule type" value="Genomic_DNA"/>
</dbReference>
<keyword evidence="2" id="KW-0489">Methyltransferase</keyword>
<evidence type="ECO:0000313" key="2">
    <source>
        <dbReference type="EMBL" id="RFU75410.1"/>
    </source>
</evidence>
<dbReference type="AlphaFoldDB" id="A0A395NHA7"/>
<evidence type="ECO:0000313" key="3">
    <source>
        <dbReference type="Proteomes" id="UP000266272"/>
    </source>
</evidence>
<dbReference type="InterPro" id="IPR050390">
    <property type="entry name" value="C5-Methyltransferase"/>
</dbReference>
<keyword evidence="2" id="KW-0808">Transferase</keyword>
<gene>
    <name evidence="2" type="ORF">TARUN_6835</name>
</gene>
<dbReference type="GO" id="GO:0032259">
    <property type="term" value="P:methylation"/>
    <property type="evidence" value="ECO:0007669"/>
    <property type="project" value="UniProtKB-KW"/>
</dbReference>
<dbReference type="GO" id="GO:0005634">
    <property type="term" value="C:nucleus"/>
    <property type="evidence" value="ECO:0007669"/>
    <property type="project" value="TreeGrafter"/>
</dbReference>
<proteinExistence type="predicted"/>
<accession>A0A395NHA7</accession>
<organism evidence="2 3">
    <name type="scientific">Trichoderma arundinaceum</name>
    <dbReference type="NCBI Taxonomy" id="490622"/>
    <lineage>
        <taxon>Eukaryota</taxon>
        <taxon>Fungi</taxon>
        <taxon>Dikarya</taxon>
        <taxon>Ascomycota</taxon>
        <taxon>Pezizomycotina</taxon>
        <taxon>Sordariomycetes</taxon>
        <taxon>Hypocreomycetidae</taxon>
        <taxon>Hypocreales</taxon>
        <taxon>Hypocreaceae</taxon>
        <taxon>Trichoderma</taxon>
    </lineage>
</organism>
<dbReference type="STRING" id="490622.A0A395NHA7"/>
<dbReference type="InterPro" id="IPR029063">
    <property type="entry name" value="SAM-dependent_MTases_sf"/>
</dbReference>
<dbReference type="SUPFAM" id="SSF53335">
    <property type="entry name" value="S-adenosyl-L-methionine-dependent methyltransferases"/>
    <property type="match status" value="1"/>
</dbReference>
<reference evidence="2 3" key="1">
    <citation type="journal article" date="2018" name="PLoS Pathog.">
        <title>Evolution of structural diversity of trichothecenes, a family of toxins produced by plant pathogenic and entomopathogenic fungi.</title>
        <authorList>
            <person name="Proctor R.H."/>
            <person name="McCormick S.P."/>
            <person name="Kim H.S."/>
            <person name="Cardoza R.E."/>
            <person name="Stanley A.M."/>
            <person name="Lindo L."/>
            <person name="Kelly A."/>
            <person name="Brown D.W."/>
            <person name="Lee T."/>
            <person name="Vaughan M.M."/>
            <person name="Alexander N.J."/>
            <person name="Busman M."/>
            <person name="Gutierrez S."/>
        </authorList>
    </citation>
    <scope>NUCLEOTIDE SEQUENCE [LARGE SCALE GENOMIC DNA]</scope>
    <source>
        <strain evidence="2 3">IBT 40837</strain>
    </source>
</reference>
<dbReference type="PANTHER" id="PTHR10629:SF54">
    <property type="entry name" value="DNA METHYLTRANSFERASE DIM-2"/>
    <property type="match status" value="1"/>
</dbReference>
<comment type="caution">
    <text evidence="2">The sequence shown here is derived from an EMBL/GenBank/DDBJ whole genome shotgun (WGS) entry which is preliminary data.</text>
</comment>
<dbReference type="GO" id="GO:0044027">
    <property type="term" value="P:negative regulation of gene expression via chromosomal CpG island methylation"/>
    <property type="evidence" value="ECO:0007669"/>
    <property type="project" value="TreeGrafter"/>
</dbReference>
<keyword evidence="3" id="KW-1185">Reference proteome</keyword>
<dbReference type="GO" id="GO:0003677">
    <property type="term" value="F:DNA binding"/>
    <property type="evidence" value="ECO:0007669"/>
    <property type="project" value="TreeGrafter"/>
</dbReference>
<dbReference type="PANTHER" id="PTHR10629">
    <property type="entry name" value="CYTOSINE-SPECIFIC METHYLTRANSFERASE"/>
    <property type="match status" value="1"/>
</dbReference>